<comment type="caution">
    <text evidence="1">The sequence shown here is derived from an EMBL/GenBank/DDBJ whole genome shotgun (WGS) entry which is preliminary data.</text>
</comment>
<evidence type="ECO:0000313" key="2">
    <source>
        <dbReference type="Proteomes" id="UP000267128"/>
    </source>
</evidence>
<proteinExistence type="predicted"/>
<accession>A0A3N0CS04</accession>
<reference evidence="1 2" key="1">
    <citation type="submission" date="2018-11" db="EMBL/GenBank/DDBJ databases">
        <authorList>
            <person name="Li F."/>
        </authorList>
    </citation>
    <scope>NUCLEOTIDE SEQUENCE [LARGE SCALE GENOMIC DNA]</scope>
    <source>
        <strain evidence="1 2">Gsoil 097</strain>
    </source>
</reference>
<protein>
    <submittedName>
        <fullName evidence="1">Uncharacterized protein</fullName>
    </submittedName>
</protein>
<dbReference type="AlphaFoldDB" id="A0A3N0CS04"/>
<keyword evidence="2" id="KW-1185">Reference proteome</keyword>
<gene>
    <name evidence="1" type="ORF">EFK50_01015</name>
</gene>
<sequence>MISNPQHALAFGTLNLIGTDAEQAATGFQFQALGDDADWGNPVPIEQKITSWLQDGAIVALTGQDNRQMFLRIQVLADDSNALAVAEQALMFESYRRNLLTWTPPDGAGEPCVFTVVMSSFDEVPNDLNDLRVIATYGLKIQAEPYVRAQTMVSATKSTQSGTQVITSIDACTSATGWAFQKQPAGGPPTSAPPGVIGGGWLSGVASDIFTNLATRVSMVRTGLSTSLAGSPYIRIEATSTLTNAKYAYGTSGMTFKLNGIVAPVAVQEGNLYWFDAAALGISTLNSLEITVQAGGTSSTNSVRINAYDVSRSNMLGTKATNRQLSRILQVAGSARTQGSLVLSDETKALGTALIYTCPATPGLEQPSLRRLLTSGNSPTVDSTLISGFSSDINTLHTFDVPTTGLPPGGYLLLARLGIGSVLISPWTITWAAKSRQAGVNLPGVQTGTRVIASPPQWDIYEIGTMTLPPRKMGSGGLVRIELSCNSSCLIDEAWLFNIDTGRLTRVECGTGAPTPGTLANRLWLDSPTLESPVPTVWLGTEADRSDSYHAAAELKSFGNHEFVPPEMNVFTVTSYAQETTITLSHYPRFHTRVAAA</sequence>
<evidence type="ECO:0000313" key="1">
    <source>
        <dbReference type="EMBL" id="RNL66237.1"/>
    </source>
</evidence>
<dbReference type="EMBL" id="RJSE01000001">
    <property type="protein sequence ID" value="RNL66237.1"/>
    <property type="molecule type" value="Genomic_DNA"/>
</dbReference>
<organism evidence="1 2">
    <name type="scientific">Nocardioides marmoriginsengisoli</name>
    <dbReference type="NCBI Taxonomy" id="661483"/>
    <lineage>
        <taxon>Bacteria</taxon>
        <taxon>Bacillati</taxon>
        <taxon>Actinomycetota</taxon>
        <taxon>Actinomycetes</taxon>
        <taxon>Propionibacteriales</taxon>
        <taxon>Nocardioidaceae</taxon>
        <taxon>Nocardioides</taxon>
    </lineage>
</organism>
<name>A0A3N0CS04_9ACTN</name>
<dbReference type="Proteomes" id="UP000267128">
    <property type="component" value="Unassembled WGS sequence"/>
</dbReference>